<comment type="caution">
    <text evidence="1">The sequence shown here is derived from an EMBL/GenBank/DDBJ whole genome shotgun (WGS) entry which is preliminary data.</text>
</comment>
<accession>A0ACB9UR78</accession>
<sequence length="326" mass="37718">MEESFRGIKTAIQAKDTFQNVTILSPSETLHGIKPLDVCCVTKNLLAFYVDRVFKDHQELNPQIMRKISSLANSFLYMQKTLQQCKLCHCRQEATNATRIIHDNYDQQAKDEIIDIRILRKTQFLQGTKDPFPPLSYFSGLPLTYHSANNGEYSSGESSQFGDMKMGSSMYVAALPCLSLMLLLWSPGLWVWGQEFQFGPCQVDGIVLQKLWQAFWAMKDIVETESCHLLHALLRFYVNTVFKNYHDKAVEFGILKSFSTLANNFFVIVSKLQASQEKMFSTRESARRRFLLFYRAFKQLDREAAVTKAFGEMDILLRWMEKFNQL</sequence>
<gene>
    <name evidence="1" type="ORF">MJG53_010924</name>
</gene>
<dbReference type="EMBL" id="CM043037">
    <property type="protein sequence ID" value="KAI4578069.1"/>
    <property type="molecule type" value="Genomic_DNA"/>
</dbReference>
<name>A0ACB9UR78_9CETA</name>
<dbReference type="Proteomes" id="UP001057279">
    <property type="component" value="Linkage Group LG12"/>
</dbReference>
<protein>
    <submittedName>
        <fullName evidence="1">Uncharacterized protein</fullName>
    </submittedName>
</protein>
<reference evidence="1" key="1">
    <citation type="submission" date="2022-03" db="EMBL/GenBank/DDBJ databases">
        <title>Genomic analyses of argali, domestic sheep and their hybrids provide insights into chromosomal evolution, heterosis and genetic basis of agronomic traits.</title>
        <authorList>
            <person name="Li M."/>
        </authorList>
    </citation>
    <scope>NUCLEOTIDE SEQUENCE</scope>
    <source>
        <strain evidence="1">F1 hybrid</strain>
    </source>
</reference>
<organism evidence="1 2">
    <name type="scientific">Ovis ammon polii x Ovis aries</name>
    <dbReference type="NCBI Taxonomy" id="2918886"/>
    <lineage>
        <taxon>Eukaryota</taxon>
        <taxon>Metazoa</taxon>
        <taxon>Chordata</taxon>
        <taxon>Craniata</taxon>
        <taxon>Vertebrata</taxon>
        <taxon>Euteleostomi</taxon>
        <taxon>Mammalia</taxon>
        <taxon>Eutheria</taxon>
        <taxon>Laurasiatheria</taxon>
        <taxon>Artiodactyla</taxon>
        <taxon>Ruminantia</taxon>
        <taxon>Pecora</taxon>
        <taxon>Bovidae</taxon>
        <taxon>Caprinae</taxon>
        <taxon>Ovis</taxon>
    </lineage>
</organism>
<proteinExistence type="predicted"/>
<evidence type="ECO:0000313" key="2">
    <source>
        <dbReference type="Proteomes" id="UP001057279"/>
    </source>
</evidence>
<evidence type="ECO:0000313" key="1">
    <source>
        <dbReference type="EMBL" id="KAI4578069.1"/>
    </source>
</evidence>
<keyword evidence="2" id="KW-1185">Reference proteome</keyword>